<dbReference type="RefSeq" id="WP_187256135.1">
    <property type="nucleotide sequence ID" value="NZ_JBHULF010000014.1"/>
</dbReference>
<dbReference type="Gene3D" id="1.10.1420.10">
    <property type="match status" value="1"/>
</dbReference>
<comment type="caution">
    <text evidence="5">The sequence shown here is derived from an EMBL/GenBank/DDBJ whole genome shotgun (WGS) entry which is preliminary data.</text>
</comment>
<reference evidence="5 6" key="1">
    <citation type="submission" date="2016-07" db="EMBL/GenBank/DDBJ databases">
        <title>Genome analysis of Flavihumibacter stibioxidans YS-17.</title>
        <authorList>
            <person name="Shi K."/>
            <person name="Han Y."/>
            <person name="Wang G."/>
        </authorList>
    </citation>
    <scope>NUCLEOTIDE SEQUENCE [LARGE SCALE GENOMIC DNA]</scope>
    <source>
        <strain evidence="5 6">YS-17</strain>
    </source>
</reference>
<evidence type="ECO:0000313" key="6">
    <source>
        <dbReference type="Proteomes" id="UP000765802"/>
    </source>
</evidence>
<dbReference type="PANTHER" id="PTHR11361:SF99">
    <property type="entry name" value="DNA MISMATCH REPAIR PROTEIN"/>
    <property type="match status" value="1"/>
</dbReference>
<evidence type="ECO:0000256" key="3">
    <source>
        <dbReference type="ARBA" id="ARBA00023125"/>
    </source>
</evidence>
<dbReference type="EMBL" id="MBUA01000012">
    <property type="protein sequence ID" value="MBC6490781.1"/>
    <property type="molecule type" value="Genomic_DNA"/>
</dbReference>
<keyword evidence="6" id="KW-1185">Reference proteome</keyword>
<keyword evidence="1" id="KW-0547">Nucleotide-binding</keyword>
<dbReference type="InterPro" id="IPR027417">
    <property type="entry name" value="P-loop_NTPase"/>
</dbReference>
<name>A0ABR7M780_9BACT</name>
<evidence type="ECO:0000256" key="1">
    <source>
        <dbReference type="ARBA" id="ARBA00022741"/>
    </source>
</evidence>
<dbReference type="SUPFAM" id="SSF48334">
    <property type="entry name" value="DNA repair protein MutS, domain III"/>
    <property type="match status" value="1"/>
</dbReference>
<sequence length="447" mass="51798">MDIDKTSLLDLNIFHPEEEFSIFHRLNFTRTLEGKEWLRHMFSEPFRDLQKIEQTQQVIRLIGQKLDQWPEDITNGTLMVTEKYYSAQMDNIPLDHSFLSALSFKLFHGPDFAIIRFSLTHFADLLRGLKLITGLLEQEELPRDLRMVTDRIQSLTSPEQLQELADHPKGKPFSNSQIIYFGHYLRNRFKTAHEELIDCYGRLDAWYGMAVAMKKFNLQFPEFVESEQPFIRAGGLYHILLPNPVAYNIVLDEQHNFLFLTGANMAGKSTFIKSVGAAVYLAHLGMGVPAQSLRLSLFEGILSNINVTDNIIKGESYFFNEVQRIKNTILKINDGRKWLVLIDELFKGTNVQDAMKCSLTVIEGLIRINHSLFILSTHLYEIGKDLEVYPNIIFRYFETEVKEDQLEFSYQLKEGISNDRLGYLILKKEKVVELLQKIQARPVHLDS</sequence>
<dbReference type="InterPro" id="IPR000432">
    <property type="entry name" value="DNA_mismatch_repair_MutS_C"/>
</dbReference>
<dbReference type="InterPro" id="IPR045076">
    <property type="entry name" value="MutS"/>
</dbReference>
<dbReference type="SMART" id="SM00534">
    <property type="entry name" value="MUTSac"/>
    <property type="match status" value="1"/>
</dbReference>
<dbReference type="SUPFAM" id="SSF52540">
    <property type="entry name" value="P-loop containing nucleoside triphosphate hydrolases"/>
    <property type="match status" value="1"/>
</dbReference>
<organism evidence="5 6">
    <name type="scientific">Flavihumibacter stibioxidans</name>
    <dbReference type="NCBI Taxonomy" id="1834163"/>
    <lineage>
        <taxon>Bacteria</taxon>
        <taxon>Pseudomonadati</taxon>
        <taxon>Bacteroidota</taxon>
        <taxon>Chitinophagia</taxon>
        <taxon>Chitinophagales</taxon>
        <taxon>Chitinophagaceae</taxon>
        <taxon>Flavihumibacter</taxon>
    </lineage>
</organism>
<dbReference type="InterPro" id="IPR036187">
    <property type="entry name" value="DNA_mismatch_repair_MutS_sf"/>
</dbReference>
<evidence type="ECO:0000259" key="4">
    <source>
        <dbReference type="SMART" id="SM00534"/>
    </source>
</evidence>
<dbReference type="Gene3D" id="3.40.50.300">
    <property type="entry name" value="P-loop containing nucleotide triphosphate hydrolases"/>
    <property type="match status" value="1"/>
</dbReference>
<protein>
    <submittedName>
        <fullName evidence="5">DNA mismatch repair protein MutS</fullName>
    </submittedName>
</protein>
<dbReference type="PANTHER" id="PTHR11361">
    <property type="entry name" value="DNA MISMATCH REPAIR PROTEIN MUTS FAMILY MEMBER"/>
    <property type="match status" value="1"/>
</dbReference>
<keyword evidence="3" id="KW-0238">DNA-binding</keyword>
<gene>
    <name evidence="5" type="ORF">BC349_07035</name>
</gene>
<evidence type="ECO:0000256" key="2">
    <source>
        <dbReference type="ARBA" id="ARBA00022840"/>
    </source>
</evidence>
<evidence type="ECO:0000313" key="5">
    <source>
        <dbReference type="EMBL" id="MBC6490781.1"/>
    </source>
</evidence>
<feature type="domain" description="DNA mismatch repair proteins mutS family" evidence="4">
    <location>
        <begin position="255"/>
        <end position="440"/>
    </location>
</feature>
<accession>A0ABR7M780</accession>
<dbReference type="Proteomes" id="UP000765802">
    <property type="component" value="Unassembled WGS sequence"/>
</dbReference>
<keyword evidence="2" id="KW-0067">ATP-binding</keyword>
<proteinExistence type="predicted"/>
<dbReference type="Pfam" id="PF00488">
    <property type="entry name" value="MutS_V"/>
    <property type="match status" value="1"/>
</dbReference>